<proteinExistence type="predicted"/>
<dbReference type="EMBL" id="FSRA01000001">
    <property type="protein sequence ID" value="SIN77210.1"/>
    <property type="molecule type" value="Genomic_DNA"/>
</dbReference>
<protein>
    <recommendedName>
        <fullName evidence="3">Mobilisation protein (MobC)</fullName>
    </recommendedName>
</protein>
<reference evidence="1 2" key="1">
    <citation type="submission" date="2016-11" db="EMBL/GenBank/DDBJ databases">
        <authorList>
            <person name="Jaros S."/>
            <person name="Januszkiewicz K."/>
            <person name="Wedrychowicz H."/>
        </authorList>
    </citation>
    <scope>NUCLEOTIDE SEQUENCE [LARGE SCALE GENOMIC DNA]</scope>
    <source>
        <strain evidence="1 2">DSM 24787</strain>
    </source>
</reference>
<dbReference type="Proteomes" id="UP000185003">
    <property type="component" value="Unassembled WGS sequence"/>
</dbReference>
<dbReference type="Pfam" id="PF21983">
    <property type="entry name" value="NikA-like"/>
    <property type="match status" value="1"/>
</dbReference>
<accession>A0A1N6E2E0</accession>
<keyword evidence="2" id="KW-1185">Reference proteome</keyword>
<sequence length="131" mass="15670">MDRMKKENKNKWLHLRLSETEYNQLQTAFKKTTERKISVYSRKILLGKAMIKGTRNLSVESLITEFSKLQKDLNGIGNNFNQAVHKLHTLQHPEQFQKWLTIYELDRRKLLKDIETMKDFMNQTASTWLQE</sequence>
<evidence type="ECO:0008006" key="3">
    <source>
        <dbReference type="Google" id="ProtNLM"/>
    </source>
</evidence>
<evidence type="ECO:0000313" key="1">
    <source>
        <dbReference type="EMBL" id="SIN77210.1"/>
    </source>
</evidence>
<dbReference type="STRING" id="536979.SAMN04488055_1254"/>
<dbReference type="InterPro" id="IPR053842">
    <property type="entry name" value="NikA-like"/>
</dbReference>
<name>A0A1N6E2E0_9BACT</name>
<gene>
    <name evidence="1" type="ORF">SAMN04488055_1254</name>
</gene>
<dbReference type="OrthoDB" id="950459at2"/>
<organism evidence="1 2">
    <name type="scientific">Chitinophaga niabensis</name>
    <dbReference type="NCBI Taxonomy" id="536979"/>
    <lineage>
        <taxon>Bacteria</taxon>
        <taxon>Pseudomonadati</taxon>
        <taxon>Bacteroidota</taxon>
        <taxon>Chitinophagia</taxon>
        <taxon>Chitinophagales</taxon>
        <taxon>Chitinophagaceae</taxon>
        <taxon>Chitinophaga</taxon>
    </lineage>
</organism>
<evidence type="ECO:0000313" key="2">
    <source>
        <dbReference type="Proteomes" id="UP000185003"/>
    </source>
</evidence>
<dbReference type="AlphaFoldDB" id="A0A1N6E2E0"/>